<reference evidence="1" key="2">
    <citation type="submission" date="2017-11" db="EMBL/GenBank/DDBJ databases">
        <title>Coralsnake Venomics: Analyses of Venom Gland Transcriptomes and Proteomes of Six Brazilian Taxa.</title>
        <authorList>
            <person name="Aird S.D."/>
            <person name="Jorge da Silva N."/>
            <person name="Qiu L."/>
            <person name="Villar-Briones A."/>
            <person name="Aparecida-Saddi V."/>
            <person name="Campos-Telles M.P."/>
            <person name="Grau M."/>
            <person name="Mikheyev A.S."/>
        </authorList>
    </citation>
    <scope>NUCLEOTIDE SEQUENCE</scope>
    <source>
        <tissue evidence="1">Venom_gland</tissue>
    </source>
</reference>
<reference evidence="1" key="1">
    <citation type="submission" date="2017-07" db="EMBL/GenBank/DDBJ databases">
        <authorList>
            <person name="Mikheyev A."/>
            <person name="Grau M."/>
        </authorList>
    </citation>
    <scope>NUCLEOTIDE SEQUENCE</scope>
    <source>
        <tissue evidence="1">Venom_gland</tissue>
    </source>
</reference>
<protein>
    <submittedName>
        <fullName evidence="1">Uncharacterized protein</fullName>
    </submittedName>
</protein>
<proteinExistence type="predicted"/>
<dbReference type="EMBL" id="IACM01009123">
    <property type="protein sequence ID" value="LAB18570.1"/>
    <property type="molecule type" value="Transcribed_RNA"/>
</dbReference>
<organism evidence="1">
    <name type="scientific">Micrurus spixii</name>
    <name type="common">Amazon coral snake</name>
    <dbReference type="NCBI Taxonomy" id="129469"/>
    <lineage>
        <taxon>Eukaryota</taxon>
        <taxon>Metazoa</taxon>
        <taxon>Chordata</taxon>
        <taxon>Craniata</taxon>
        <taxon>Vertebrata</taxon>
        <taxon>Euteleostomi</taxon>
        <taxon>Lepidosauria</taxon>
        <taxon>Squamata</taxon>
        <taxon>Bifurcata</taxon>
        <taxon>Unidentata</taxon>
        <taxon>Episquamata</taxon>
        <taxon>Toxicofera</taxon>
        <taxon>Serpentes</taxon>
        <taxon>Colubroidea</taxon>
        <taxon>Elapidae</taxon>
        <taxon>Elapinae</taxon>
        <taxon>Micrurus</taxon>
    </lineage>
</organism>
<sequence>MYALDSDFFYLTFVLAATPPPVPQSYPITPLQLPDMKDLKSSTWLSLSRDHEYVSILKCFNPSSGGASVEDGPETALTLPKVSNFDPCLPCWKDPYRTGSI</sequence>
<dbReference type="AlphaFoldDB" id="A0A2D4LCA2"/>
<accession>A0A2D4LCA2</accession>
<evidence type="ECO:0000313" key="1">
    <source>
        <dbReference type="EMBL" id="LAB18570.1"/>
    </source>
</evidence>
<name>A0A2D4LCA2_9SAUR</name>